<dbReference type="Proteomes" id="UP000692954">
    <property type="component" value="Unassembled WGS sequence"/>
</dbReference>
<name>A0A8S1M897_9CILI</name>
<evidence type="ECO:0000313" key="1">
    <source>
        <dbReference type="EMBL" id="CAD8075022.1"/>
    </source>
</evidence>
<accession>A0A8S1M897</accession>
<dbReference type="EMBL" id="CAJJDN010000033">
    <property type="protein sequence ID" value="CAD8075022.1"/>
    <property type="molecule type" value="Genomic_DNA"/>
</dbReference>
<sequence>MLKKIWEKLSESMKQLYDWIEQEYFNIINLGTNLAESSYANLEKFSLYCYWNKIKRFKW</sequence>
<reference evidence="1" key="1">
    <citation type="submission" date="2021-01" db="EMBL/GenBank/DDBJ databases">
        <authorList>
            <consortium name="Genoscope - CEA"/>
            <person name="William W."/>
        </authorList>
    </citation>
    <scope>NUCLEOTIDE SEQUENCE</scope>
</reference>
<proteinExistence type="predicted"/>
<evidence type="ECO:0000313" key="2">
    <source>
        <dbReference type="Proteomes" id="UP000692954"/>
    </source>
</evidence>
<gene>
    <name evidence="1" type="ORF">PSON_ATCC_30995.1.T0330007</name>
</gene>
<keyword evidence="2" id="KW-1185">Reference proteome</keyword>
<dbReference type="AlphaFoldDB" id="A0A8S1M897"/>
<comment type="caution">
    <text evidence="1">The sequence shown here is derived from an EMBL/GenBank/DDBJ whole genome shotgun (WGS) entry which is preliminary data.</text>
</comment>
<organism evidence="1 2">
    <name type="scientific">Paramecium sonneborni</name>
    <dbReference type="NCBI Taxonomy" id="65129"/>
    <lineage>
        <taxon>Eukaryota</taxon>
        <taxon>Sar</taxon>
        <taxon>Alveolata</taxon>
        <taxon>Ciliophora</taxon>
        <taxon>Intramacronucleata</taxon>
        <taxon>Oligohymenophorea</taxon>
        <taxon>Peniculida</taxon>
        <taxon>Parameciidae</taxon>
        <taxon>Paramecium</taxon>
    </lineage>
</organism>
<protein>
    <submittedName>
        <fullName evidence="1">Uncharacterized protein</fullName>
    </submittedName>
</protein>